<keyword evidence="2" id="KW-0229">DNA integration</keyword>
<gene>
    <name evidence="6" type="ORF">SM757_25035</name>
</gene>
<evidence type="ECO:0000256" key="1">
    <source>
        <dbReference type="ARBA" id="ARBA00008857"/>
    </source>
</evidence>
<comment type="caution">
    <text evidence="6">The sequence shown here is derived from an EMBL/GenBank/DDBJ whole genome shotgun (WGS) entry which is preliminary data.</text>
</comment>
<evidence type="ECO:0000259" key="5">
    <source>
        <dbReference type="PROSITE" id="PS51898"/>
    </source>
</evidence>
<dbReference type="InterPro" id="IPR002104">
    <property type="entry name" value="Integrase_catalytic"/>
</dbReference>
<comment type="similarity">
    <text evidence="1">Belongs to the 'phage' integrase family.</text>
</comment>
<keyword evidence="3" id="KW-0238">DNA-binding</keyword>
<evidence type="ECO:0000256" key="3">
    <source>
        <dbReference type="ARBA" id="ARBA00023125"/>
    </source>
</evidence>
<dbReference type="PANTHER" id="PTHR30349:SF41">
    <property type="entry name" value="INTEGRASE_RECOMBINASE PROTEIN MJ0367-RELATED"/>
    <property type="match status" value="1"/>
</dbReference>
<dbReference type="EMBL" id="JAXOJX010000052">
    <property type="protein sequence ID" value="MDZ5459851.1"/>
    <property type="molecule type" value="Genomic_DNA"/>
</dbReference>
<dbReference type="InterPro" id="IPR022169">
    <property type="entry name" value="DUF3701"/>
</dbReference>
<evidence type="ECO:0000256" key="4">
    <source>
        <dbReference type="ARBA" id="ARBA00023172"/>
    </source>
</evidence>
<reference evidence="6 7" key="1">
    <citation type="submission" date="2023-11" db="EMBL/GenBank/DDBJ databases">
        <title>Draft genome of Azohydromonas lata strain H1 (DSM1123), a polyhydroxyalkanoate producer.</title>
        <authorList>
            <person name="Traversa D."/>
            <person name="D'Addabbo P."/>
            <person name="Pazzani C."/>
            <person name="Manzari C."/>
            <person name="Chiara M."/>
            <person name="Scrascia M."/>
        </authorList>
    </citation>
    <scope>NUCLEOTIDE SEQUENCE [LARGE SCALE GENOMIC DNA]</scope>
    <source>
        <strain evidence="6 7">H1</strain>
    </source>
</reference>
<proteinExistence type="inferred from homology"/>
<feature type="domain" description="Tyr recombinase" evidence="5">
    <location>
        <begin position="455"/>
        <end position="686"/>
    </location>
</feature>
<dbReference type="InterPro" id="IPR013762">
    <property type="entry name" value="Integrase-like_cat_sf"/>
</dbReference>
<dbReference type="InterPro" id="IPR011010">
    <property type="entry name" value="DNA_brk_join_enz"/>
</dbReference>
<dbReference type="Gene3D" id="1.10.150.130">
    <property type="match status" value="1"/>
</dbReference>
<dbReference type="Proteomes" id="UP001293718">
    <property type="component" value="Unassembled WGS sequence"/>
</dbReference>
<dbReference type="PANTHER" id="PTHR30349">
    <property type="entry name" value="PHAGE INTEGRASE-RELATED"/>
    <property type="match status" value="1"/>
</dbReference>
<keyword evidence="7" id="KW-1185">Reference proteome</keyword>
<keyword evidence="4" id="KW-0233">DNA recombination</keyword>
<dbReference type="RefSeq" id="WP_322467478.1">
    <property type="nucleotide sequence ID" value="NZ_JAXOJX010000052.1"/>
</dbReference>
<evidence type="ECO:0000256" key="2">
    <source>
        <dbReference type="ARBA" id="ARBA00022908"/>
    </source>
</evidence>
<organism evidence="6 7">
    <name type="scientific">Azohydromonas lata</name>
    <dbReference type="NCBI Taxonomy" id="45677"/>
    <lineage>
        <taxon>Bacteria</taxon>
        <taxon>Pseudomonadati</taxon>
        <taxon>Pseudomonadota</taxon>
        <taxon>Betaproteobacteria</taxon>
        <taxon>Burkholderiales</taxon>
        <taxon>Sphaerotilaceae</taxon>
        <taxon>Azohydromonas</taxon>
    </lineage>
</organism>
<dbReference type="SUPFAM" id="SSF56349">
    <property type="entry name" value="DNA breaking-rejoining enzymes"/>
    <property type="match status" value="1"/>
</dbReference>
<dbReference type="InterPro" id="IPR050090">
    <property type="entry name" value="Tyrosine_recombinase_XerCD"/>
</dbReference>
<sequence>MAAGAASALVPASARAARRRKLHGGHFAFMRALVQGLDLRESWDRYLRAEGEATDLRTVRATIAWLRDEFAAAARREDRHGVARLVRLDTSRLFDAAALPSLDSFAEQHGLQDFSQQEQAEAYAAAYGAQGRRLRRRARLVEKQLEALRWLEALVAEPPRAGDALAAWLNPALASRLEAADLFTLHQLAERINGLGQGWHGGLRGIGRTKAQRIVEWLRAHEDSTGLRIGAHTALPRSHLAEQALHGVVMAATDIRPLEKIVVPAEMDGSRGLYRRPQAQCLLAAGNDYEAILAWIGAKHGATPQQQAAVVARRRSRAAGDALAVTGTRASPSLSPLPPVLSHTQRAYRKEAERFLLWALLVRGKALSSMTHEDCVAYRGFLADPQPRSRWCGPRGRERWSPLWRPFEGPLSARAVGQALTVLRNLYNFLVQQNYLVGNPWTGVAVSRGAAPRVDAGRSLTMAQWRFVREQLELQPANGSTRRLRAALLLLYATGLRLSEAVAARAGDLHWVEYPADGEDAQAEAGWVLRVVGKGQRQREVPLPQPVADELLDYLASRGLDPDPGHPATQDAFLLGLASDAAERAPQLLGAGIDPAAGIASNTLYDQLKTFFGHCAGLLRAQGNERGAQRLFAASTHWLRHSHASHAIARGMPIEIAQQNLGHASLATTTVYVTTEQRRRMKAMKKFWQD</sequence>
<dbReference type="Gene3D" id="1.10.443.10">
    <property type="entry name" value="Intergrase catalytic core"/>
    <property type="match status" value="1"/>
</dbReference>
<evidence type="ECO:0000313" key="6">
    <source>
        <dbReference type="EMBL" id="MDZ5459851.1"/>
    </source>
</evidence>
<dbReference type="CDD" id="cd00397">
    <property type="entry name" value="DNA_BRE_C"/>
    <property type="match status" value="1"/>
</dbReference>
<dbReference type="PROSITE" id="PS51898">
    <property type="entry name" value="TYR_RECOMBINASE"/>
    <property type="match status" value="1"/>
</dbReference>
<accession>A0ABU5ILS0</accession>
<dbReference type="InterPro" id="IPR010998">
    <property type="entry name" value="Integrase_recombinase_N"/>
</dbReference>
<name>A0ABU5ILS0_9BURK</name>
<evidence type="ECO:0000313" key="7">
    <source>
        <dbReference type="Proteomes" id="UP001293718"/>
    </source>
</evidence>
<dbReference type="Pfam" id="PF12482">
    <property type="entry name" value="DUF3701"/>
    <property type="match status" value="1"/>
</dbReference>
<protein>
    <submittedName>
        <fullName evidence="6">Phage integrase family protein</fullName>
    </submittedName>
</protein>
<dbReference type="Pfam" id="PF00589">
    <property type="entry name" value="Phage_integrase"/>
    <property type="match status" value="1"/>
</dbReference>